<feature type="region of interest" description="Disordered" evidence="1">
    <location>
        <begin position="193"/>
        <end position="223"/>
    </location>
</feature>
<organism evidence="4 5">
    <name type="scientific">Ajellomyces capsulatus</name>
    <name type="common">Darling's disease fungus</name>
    <name type="synonym">Histoplasma capsulatum</name>
    <dbReference type="NCBI Taxonomy" id="5037"/>
    <lineage>
        <taxon>Eukaryota</taxon>
        <taxon>Fungi</taxon>
        <taxon>Dikarya</taxon>
        <taxon>Ascomycota</taxon>
        <taxon>Pezizomycotina</taxon>
        <taxon>Eurotiomycetes</taxon>
        <taxon>Eurotiomycetidae</taxon>
        <taxon>Onygenales</taxon>
        <taxon>Ajellomycetaceae</taxon>
        <taxon>Histoplasma</taxon>
    </lineage>
</organism>
<keyword evidence="2" id="KW-0812">Transmembrane</keyword>
<evidence type="ECO:0000256" key="2">
    <source>
        <dbReference type="SAM" id="Phobius"/>
    </source>
</evidence>
<protein>
    <recommendedName>
        <fullName evidence="3">Fungal-type protein kinase domain-containing protein</fullName>
    </recommendedName>
</protein>
<dbReference type="AlphaFoldDB" id="A0A8A1MI00"/>
<evidence type="ECO:0000256" key="1">
    <source>
        <dbReference type="SAM" id="MobiDB-lite"/>
    </source>
</evidence>
<keyword evidence="2" id="KW-0472">Membrane</keyword>
<dbReference type="VEuPathDB" id="FungiDB:I7I51_06487"/>
<reference evidence="4" key="1">
    <citation type="submission" date="2021-01" db="EMBL/GenBank/DDBJ databases">
        <title>Chromosome-level genome assembly of a human fungal pathogen reveals clustering of transcriptionally co-regulated genes.</title>
        <authorList>
            <person name="Voorhies M."/>
            <person name="Cohen S."/>
            <person name="Shea T.P."/>
            <person name="Petrus S."/>
            <person name="Munoz J.F."/>
            <person name="Poplawski S."/>
            <person name="Goldman W.E."/>
            <person name="Michael T."/>
            <person name="Cuomo C.A."/>
            <person name="Sil A."/>
            <person name="Beyhan S."/>
        </authorList>
    </citation>
    <scope>NUCLEOTIDE SEQUENCE</scope>
    <source>
        <strain evidence="4">WU24</strain>
    </source>
</reference>
<dbReference type="Proteomes" id="UP000663671">
    <property type="component" value="Chromosome 3"/>
</dbReference>
<evidence type="ECO:0000259" key="3">
    <source>
        <dbReference type="Pfam" id="PF17667"/>
    </source>
</evidence>
<accession>A0A8A1MI00</accession>
<feature type="compositionally biased region" description="Basic and acidic residues" evidence="1">
    <location>
        <begin position="198"/>
        <end position="213"/>
    </location>
</feature>
<evidence type="ECO:0000313" key="5">
    <source>
        <dbReference type="Proteomes" id="UP000663671"/>
    </source>
</evidence>
<dbReference type="EMBL" id="CP069115">
    <property type="protein sequence ID" value="QSS65641.1"/>
    <property type="molecule type" value="Genomic_DNA"/>
</dbReference>
<proteinExistence type="predicted"/>
<feature type="domain" description="Fungal-type protein kinase" evidence="3">
    <location>
        <begin position="125"/>
        <end position="188"/>
    </location>
</feature>
<sequence length="240" mass="27018">MIHAAIIFPYAQWNQQVGLGYYLLEGMVIIIGTIFYADRAVVVTRLVQFLLRPEELLCSTNCTAAVLTSPPNYFKFASTNLLKDFVAIMQSRPLGRCSGACRRGQDKLSKSGYGLAESTRPWRPPTRRFGLAFALYRTKFKAWVFNRSVPHSSASLEVHKDSGKFIQMIVGYAMMSAEELGLDVSRTHLSYFTSQQPRPERSEKQRLISDQSKRSSIMPKSSDSVYRDRCVEARLAALGG</sequence>
<name>A0A8A1MI00_AJECA</name>
<feature type="transmembrane region" description="Helical" evidence="2">
    <location>
        <begin position="19"/>
        <end position="37"/>
    </location>
</feature>
<evidence type="ECO:0000313" key="4">
    <source>
        <dbReference type="EMBL" id="QSS65641.1"/>
    </source>
</evidence>
<gene>
    <name evidence="4" type="ORF">I7I51_06487</name>
</gene>
<keyword evidence="2" id="KW-1133">Transmembrane helix</keyword>
<dbReference type="InterPro" id="IPR040976">
    <property type="entry name" value="Pkinase_fungal"/>
</dbReference>
<feature type="compositionally biased region" description="Polar residues" evidence="1">
    <location>
        <begin position="214"/>
        <end position="223"/>
    </location>
</feature>
<dbReference type="OrthoDB" id="529367at2759"/>
<dbReference type="Pfam" id="PF17667">
    <property type="entry name" value="Pkinase_fungal"/>
    <property type="match status" value="1"/>
</dbReference>